<organism evidence="1 2">
    <name type="scientific">Periophthalmus magnuspinnatus</name>
    <dbReference type="NCBI Taxonomy" id="409849"/>
    <lineage>
        <taxon>Eukaryota</taxon>
        <taxon>Metazoa</taxon>
        <taxon>Chordata</taxon>
        <taxon>Craniata</taxon>
        <taxon>Vertebrata</taxon>
        <taxon>Euteleostomi</taxon>
        <taxon>Actinopterygii</taxon>
        <taxon>Neopterygii</taxon>
        <taxon>Teleostei</taxon>
        <taxon>Neoteleostei</taxon>
        <taxon>Acanthomorphata</taxon>
        <taxon>Gobiaria</taxon>
        <taxon>Gobiiformes</taxon>
        <taxon>Gobioidei</taxon>
        <taxon>Gobiidae</taxon>
        <taxon>Oxudercinae</taxon>
        <taxon>Periophthalmus</taxon>
    </lineage>
</organism>
<accession>A0A3B3ZUA0</accession>
<dbReference type="AlphaFoldDB" id="A0A3B3ZUA0"/>
<reference evidence="1" key="2">
    <citation type="submission" date="2025-09" db="UniProtKB">
        <authorList>
            <consortium name="Ensembl"/>
        </authorList>
    </citation>
    <scope>IDENTIFICATION</scope>
</reference>
<protein>
    <submittedName>
        <fullName evidence="1">Uncharacterized protein</fullName>
    </submittedName>
</protein>
<evidence type="ECO:0000313" key="2">
    <source>
        <dbReference type="Proteomes" id="UP000261520"/>
    </source>
</evidence>
<sequence length="53" mass="5959">MPSLCLLQRVSWRGTRPWRCINRCYCPAAAASSWTVGRVGPQRRSRSSHTASP</sequence>
<name>A0A3B3ZUA0_9GOBI</name>
<evidence type="ECO:0000313" key="1">
    <source>
        <dbReference type="Ensembl" id="ENSPMGP00000008024.1"/>
    </source>
</evidence>
<dbReference type="Proteomes" id="UP000261520">
    <property type="component" value="Unplaced"/>
</dbReference>
<reference evidence="1" key="1">
    <citation type="submission" date="2025-08" db="UniProtKB">
        <authorList>
            <consortium name="Ensembl"/>
        </authorList>
    </citation>
    <scope>IDENTIFICATION</scope>
</reference>
<dbReference type="Ensembl" id="ENSPMGT00000008538.1">
    <property type="protein sequence ID" value="ENSPMGP00000008024.1"/>
    <property type="gene ID" value="ENSPMGG00000006640.1"/>
</dbReference>
<proteinExistence type="predicted"/>
<keyword evidence="2" id="KW-1185">Reference proteome</keyword>